<keyword evidence="2" id="KW-0519">Myristate</keyword>
<dbReference type="InterPro" id="IPR028846">
    <property type="entry name" value="Recoverin"/>
</dbReference>
<dbReference type="PROSITE" id="PS50222">
    <property type="entry name" value="EF_HAND_2"/>
    <property type="match status" value="3"/>
</dbReference>
<evidence type="ECO:0000256" key="1">
    <source>
        <dbReference type="ARBA" id="ARBA00006049"/>
    </source>
</evidence>
<dbReference type="Pfam" id="PF00036">
    <property type="entry name" value="EF-hand_1"/>
    <property type="match status" value="1"/>
</dbReference>
<keyword evidence="6" id="KW-0449">Lipoprotein</keyword>
<dbReference type="Pfam" id="PF13499">
    <property type="entry name" value="EF-hand_7"/>
    <property type="match status" value="1"/>
</dbReference>
<evidence type="ECO:0000313" key="9">
    <source>
        <dbReference type="Proteomes" id="UP001208570"/>
    </source>
</evidence>
<dbReference type="Gene3D" id="1.10.238.10">
    <property type="entry name" value="EF-hand"/>
    <property type="match status" value="1"/>
</dbReference>
<dbReference type="PRINTS" id="PR00450">
    <property type="entry name" value="RECOVERIN"/>
</dbReference>
<dbReference type="AlphaFoldDB" id="A0AAD9NEK5"/>
<dbReference type="FunFam" id="1.10.238.10:FF:000009">
    <property type="entry name" value="Visinin-like protein 1"/>
    <property type="match status" value="1"/>
</dbReference>
<evidence type="ECO:0000256" key="4">
    <source>
        <dbReference type="ARBA" id="ARBA00022737"/>
    </source>
</evidence>
<feature type="domain" description="EF-hand" evidence="7">
    <location>
        <begin position="97"/>
        <end position="132"/>
    </location>
</feature>
<protein>
    <recommendedName>
        <fullName evidence="7">EF-hand domain-containing protein</fullName>
    </recommendedName>
</protein>
<reference evidence="8" key="1">
    <citation type="journal article" date="2023" name="Mol. Biol. Evol.">
        <title>Third-Generation Sequencing Reveals the Adaptive Role of the Epigenome in Three Deep-Sea Polychaetes.</title>
        <authorList>
            <person name="Perez M."/>
            <person name="Aroh O."/>
            <person name="Sun Y."/>
            <person name="Lan Y."/>
            <person name="Juniper S.K."/>
            <person name="Young C.R."/>
            <person name="Angers B."/>
            <person name="Qian P.Y."/>
        </authorList>
    </citation>
    <scope>NUCLEOTIDE SEQUENCE</scope>
    <source>
        <strain evidence="8">P08H-3</strain>
    </source>
</reference>
<dbReference type="Proteomes" id="UP001208570">
    <property type="component" value="Unassembled WGS sequence"/>
</dbReference>
<dbReference type="InterPro" id="IPR002048">
    <property type="entry name" value="EF_hand_dom"/>
</dbReference>
<keyword evidence="3" id="KW-0479">Metal-binding</keyword>
<keyword evidence="4" id="KW-0677">Repeat</keyword>
<dbReference type="InterPro" id="IPR011992">
    <property type="entry name" value="EF-hand-dom_pair"/>
</dbReference>
<evidence type="ECO:0000256" key="3">
    <source>
        <dbReference type="ARBA" id="ARBA00022723"/>
    </source>
</evidence>
<evidence type="ECO:0000259" key="7">
    <source>
        <dbReference type="PROSITE" id="PS50222"/>
    </source>
</evidence>
<dbReference type="InterPro" id="IPR018247">
    <property type="entry name" value="EF_Hand_1_Ca_BS"/>
</dbReference>
<proteinExistence type="inferred from homology"/>
<evidence type="ECO:0000256" key="5">
    <source>
        <dbReference type="ARBA" id="ARBA00022837"/>
    </source>
</evidence>
<name>A0AAD9NEK5_9ANNE</name>
<feature type="domain" description="EF-hand" evidence="7">
    <location>
        <begin position="61"/>
        <end position="96"/>
    </location>
</feature>
<keyword evidence="5" id="KW-0106">Calcium</keyword>
<dbReference type="SMART" id="SM00054">
    <property type="entry name" value="EFh"/>
    <property type="match status" value="3"/>
</dbReference>
<feature type="domain" description="EF-hand" evidence="7">
    <location>
        <begin position="139"/>
        <end position="174"/>
    </location>
</feature>
<sequence>MGNESSRSLNPTELSDLRDRTLFSQQEIREWYKKFHSDCPGGQMNKDEFGALFHQIFPKGDATNFADHVFHIYDKDRNGYIDFKEFLCTISIASRGTIDEKLRWAFSVYDLDGNGYVTKKEVLDIIEAIFKMRGEHNTEPEKIVAHLFAKLDKDGDQRLSDIEFILGAKAAPELLCILESDKTVT</sequence>
<dbReference type="GO" id="GO:0005509">
    <property type="term" value="F:calcium ion binding"/>
    <property type="evidence" value="ECO:0007669"/>
    <property type="project" value="InterPro"/>
</dbReference>
<evidence type="ECO:0000256" key="2">
    <source>
        <dbReference type="ARBA" id="ARBA00022707"/>
    </source>
</evidence>
<comment type="caution">
    <text evidence="8">The sequence shown here is derived from an EMBL/GenBank/DDBJ whole genome shotgun (WGS) entry which is preliminary data.</text>
</comment>
<organism evidence="8 9">
    <name type="scientific">Paralvinella palmiformis</name>
    <dbReference type="NCBI Taxonomy" id="53620"/>
    <lineage>
        <taxon>Eukaryota</taxon>
        <taxon>Metazoa</taxon>
        <taxon>Spiralia</taxon>
        <taxon>Lophotrochozoa</taxon>
        <taxon>Annelida</taxon>
        <taxon>Polychaeta</taxon>
        <taxon>Sedentaria</taxon>
        <taxon>Canalipalpata</taxon>
        <taxon>Terebellida</taxon>
        <taxon>Terebelliformia</taxon>
        <taxon>Alvinellidae</taxon>
        <taxon>Paralvinella</taxon>
    </lineage>
</organism>
<evidence type="ECO:0000313" key="8">
    <source>
        <dbReference type="EMBL" id="KAK2164334.1"/>
    </source>
</evidence>
<dbReference type="PANTHER" id="PTHR23055:SF178">
    <property type="entry name" value="NEUROCALCIN HOMOLOG"/>
    <property type="match status" value="1"/>
</dbReference>
<dbReference type="CDD" id="cd00051">
    <property type="entry name" value="EFh"/>
    <property type="match status" value="2"/>
</dbReference>
<keyword evidence="9" id="KW-1185">Reference proteome</keyword>
<dbReference type="SUPFAM" id="SSF47473">
    <property type="entry name" value="EF-hand"/>
    <property type="match status" value="1"/>
</dbReference>
<accession>A0AAD9NEK5</accession>
<dbReference type="PROSITE" id="PS00018">
    <property type="entry name" value="EF_HAND_1"/>
    <property type="match status" value="3"/>
</dbReference>
<gene>
    <name evidence="8" type="ORF">LSH36_65g00009</name>
</gene>
<comment type="similarity">
    <text evidence="1">Belongs to the recoverin family.</text>
</comment>
<dbReference type="PANTHER" id="PTHR23055">
    <property type="entry name" value="CALCIUM BINDING PROTEINS"/>
    <property type="match status" value="1"/>
</dbReference>
<evidence type="ECO:0000256" key="6">
    <source>
        <dbReference type="ARBA" id="ARBA00023288"/>
    </source>
</evidence>
<dbReference type="EMBL" id="JAODUP010000065">
    <property type="protein sequence ID" value="KAK2164334.1"/>
    <property type="molecule type" value="Genomic_DNA"/>
</dbReference>